<evidence type="ECO:0000313" key="9">
    <source>
        <dbReference type="EMBL" id="MDX5893904.1"/>
    </source>
</evidence>
<dbReference type="RefSeq" id="WP_051589446.1">
    <property type="nucleotide sequence ID" value="NZ_CP007514.1"/>
</dbReference>
<evidence type="ECO:0000256" key="5">
    <source>
        <dbReference type="SAM" id="MobiDB-lite"/>
    </source>
</evidence>
<keyword evidence="6" id="KW-0472">Membrane</keyword>
<feature type="transmembrane region" description="Helical" evidence="6">
    <location>
        <begin position="36"/>
        <end position="53"/>
    </location>
</feature>
<feature type="compositionally biased region" description="Low complexity" evidence="5">
    <location>
        <begin position="64"/>
        <end position="87"/>
    </location>
</feature>
<keyword evidence="3" id="KW-0732">Signal</keyword>
<keyword evidence="6" id="KW-1133">Transmembrane helix</keyword>
<feature type="transmembrane region" description="Helical" evidence="6">
    <location>
        <begin position="368"/>
        <end position="387"/>
    </location>
</feature>
<evidence type="ECO:0000256" key="2">
    <source>
        <dbReference type="ARBA" id="ARBA00022525"/>
    </source>
</evidence>
<accession>A0A023X200</accession>
<dbReference type="Proteomes" id="UP000025229">
    <property type="component" value="Chromosome"/>
</dbReference>
<feature type="domain" description="Gram-positive cocci surface proteins LPxTG" evidence="7">
    <location>
        <begin position="357"/>
        <end position="394"/>
    </location>
</feature>
<dbReference type="EMBL" id="JAWXXX010000001">
    <property type="protein sequence ID" value="MDX5893904.1"/>
    <property type="molecule type" value="Genomic_DNA"/>
</dbReference>
<keyword evidence="10" id="KW-1185">Reference proteome</keyword>
<protein>
    <recommendedName>
        <fullName evidence="7">Gram-positive cocci surface proteins LPxTG domain-containing protein</fullName>
    </recommendedName>
</protein>
<feature type="compositionally biased region" description="Acidic residues" evidence="5">
    <location>
        <begin position="90"/>
        <end position="99"/>
    </location>
</feature>
<dbReference type="KEGG" id="rrd:RradSPS_1214"/>
<dbReference type="AlphaFoldDB" id="A0A023X200"/>
<dbReference type="Pfam" id="PF23951">
    <property type="entry name" value="DUF7282"/>
    <property type="match status" value="2"/>
</dbReference>
<evidence type="ECO:0000256" key="3">
    <source>
        <dbReference type="ARBA" id="ARBA00022729"/>
    </source>
</evidence>
<dbReference type="OrthoDB" id="5874543at2"/>
<name>A0A023X200_RUBRA</name>
<evidence type="ECO:0000256" key="4">
    <source>
        <dbReference type="ARBA" id="ARBA00023088"/>
    </source>
</evidence>
<dbReference type="HOGENOM" id="CLU_699974_0_0_11"/>
<reference evidence="9" key="2">
    <citation type="submission" date="2023-11" db="EMBL/GenBank/DDBJ databases">
        <title>MicrobeMod: A computational toolkit for identifying prokaryotic methylation and restriction-modification with nanopore sequencing.</title>
        <authorList>
            <person name="Crits-Christoph A."/>
            <person name="Kang S.C."/>
            <person name="Lee H."/>
            <person name="Ostrov N."/>
        </authorList>
    </citation>
    <scope>NUCLEOTIDE SEQUENCE</scope>
    <source>
        <strain evidence="9">ATCC 51242</strain>
    </source>
</reference>
<dbReference type="PROSITE" id="PS50847">
    <property type="entry name" value="GRAM_POS_ANCHORING"/>
    <property type="match status" value="1"/>
</dbReference>
<dbReference type="Proteomes" id="UP001281130">
    <property type="component" value="Unassembled WGS sequence"/>
</dbReference>
<dbReference type="InterPro" id="IPR055706">
    <property type="entry name" value="Slg1/2_DUF7282"/>
</dbReference>
<keyword evidence="2" id="KW-0964">Secreted</keyword>
<reference evidence="8 10" key="1">
    <citation type="submission" date="2014-03" db="EMBL/GenBank/DDBJ databases">
        <title>Complete genome sequence of the Radio-Resistant Rubrobacter radiotolerans RSPS-4.</title>
        <authorList>
            <person name="Egas C.C."/>
            <person name="Barroso C.C."/>
            <person name="Froufe H.J.C."/>
            <person name="Pacheco J.J."/>
            <person name="Albuquerque L.L."/>
            <person name="da Costa M.M.S."/>
        </authorList>
    </citation>
    <scope>NUCLEOTIDE SEQUENCE [LARGE SCALE GENOMIC DNA]</scope>
    <source>
        <strain evidence="8 10">RSPS-4</strain>
    </source>
</reference>
<gene>
    <name evidence="8" type="ORF">RradSPS_1214</name>
    <name evidence="9" type="ORF">SIL72_07645</name>
</gene>
<dbReference type="InterPro" id="IPR019931">
    <property type="entry name" value="LPXTG_anchor"/>
</dbReference>
<feature type="region of interest" description="Disordered" evidence="5">
    <location>
        <begin position="59"/>
        <end position="110"/>
    </location>
</feature>
<keyword evidence="1" id="KW-0134">Cell wall</keyword>
<dbReference type="EMBL" id="CP007514">
    <property type="protein sequence ID" value="AHY46497.1"/>
    <property type="molecule type" value="Genomic_DNA"/>
</dbReference>
<feature type="region of interest" description="Disordered" evidence="5">
    <location>
        <begin position="1"/>
        <end position="26"/>
    </location>
</feature>
<proteinExistence type="predicted"/>
<dbReference type="STRING" id="42256.RradSPS_1214"/>
<keyword evidence="4" id="KW-0572">Peptidoglycan-anchor</keyword>
<evidence type="ECO:0000313" key="8">
    <source>
        <dbReference type="EMBL" id="AHY46497.1"/>
    </source>
</evidence>
<keyword evidence="6" id="KW-0812">Transmembrane</keyword>
<evidence type="ECO:0000256" key="1">
    <source>
        <dbReference type="ARBA" id="ARBA00022512"/>
    </source>
</evidence>
<evidence type="ECO:0000259" key="7">
    <source>
        <dbReference type="PROSITE" id="PS50847"/>
    </source>
</evidence>
<sequence length="394" mass="39311">MDRGDNNRPPGEASNEGAPPVNEGEGGRRGFPWGKFAVIAVLILLLLIAIPFACQALQGGGGDDAQQQEEGAPGQQDEGTPAGTDGAAGEGEEAAEEDAAQQGADGGSVASAELDELPEQTGDGTSVNVPRASISGASGWLAVRADDGGEPGEVLGYAPLQEGENTDVQVSLDTPVEGSGELFATVHADDPADGNFTYPDGDPTVESDGEAVQQSFAYDLSGAGEEAATDDQATDDAAADGAVGAVGADVNVGEQTGDGASVSVSGANLSGSSGWISVREDAGGEPGAVLGFAPLPEGENTDVEVPLDVALAGAGEVYVSVHADEPADGTFSYPDGDPTVEGAVEAVPYSVSGEGALPDTSGAVDTKTLNAVLGAALILFGALLFTARRRQQER</sequence>
<evidence type="ECO:0000256" key="6">
    <source>
        <dbReference type="SAM" id="Phobius"/>
    </source>
</evidence>
<evidence type="ECO:0000313" key="10">
    <source>
        <dbReference type="Proteomes" id="UP000025229"/>
    </source>
</evidence>
<organism evidence="8 10">
    <name type="scientific">Rubrobacter radiotolerans</name>
    <name type="common">Arthrobacter radiotolerans</name>
    <dbReference type="NCBI Taxonomy" id="42256"/>
    <lineage>
        <taxon>Bacteria</taxon>
        <taxon>Bacillati</taxon>
        <taxon>Actinomycetota</taxon>
        <taxon>Rubrobacteria</taxon>
        <taxon>Rubrobacterales</taxon>
        <taxon>Rubrobacteraceae</taxon>
        <taxon>Rubrobacter</taxon>
    </lineage>
</organism>